<dbReference type="GO" id="GO:0050832">
    <property type="term" value="P:defense response to fungus"/>
    <property type="evidence" value="ECO:0007669"/>
    <property type="project" value="UniProtKB-KW"/>
</dbReference>
<keyword evidence="8" id="KW-1185">Reference proteome</keyword>
<evidence type="ECO:0000313" key="7">
    <source>
        <dbReference type="EMBL" id="KAB2619588.1"/>
    </source>
</evidence>
<keyword evidence="4" id="KW-1015">Disulfide bond</keyword>
<dbReference type="SUPFAM" id="SSF57095">
    <property type="entry name" value="Scorpion toxin-like"/>
    <property type="match status" value="1"/>
</dbReference>
<dbReference type="PROSITE" id="PS00940">
    <property type="entry name" value="GAMMA_THIONIN"/>
    <property type="match status" value="1"/>
</dbReference>
<feature type="chain" id="PRO_5024382566" evidence="5">
    <location>
        <begin position="33"/>
        <end position="82"/>
    </location>
</feature>
<evidence type="ECO:0000256" key="4">
    <source>
        <dbReference type="ARBA" id="ARBA00023157"/>
    </source>
</evidence>
<dbReference type="InterPro" id="IPR008176">
    <property type="entry name" value="Defensin_plant"/>
</dbReference>
<comment type="caution">
    <text evidence="7">The sequence shown here is derived from an EMBL/GenBank/DDBJ whole genome shotgun (WGS) entry which is preliminary data.</text>
</comment>
<keyword evidence="3 5" id="KW-0732">Signal</keyword>
<dbReference type="PANTHER" id="PTHR33147:SF46">
    <property type="entry name" value="DEFENSIN-LIKE PROTEIN 19"/>
    <property type="match status" value="1"/>
</dbReference>
<evidence type="ECO:0000313" key="8">
    <source>
        <dbReference type="Proteomes" id="UP000327157"/>
    </source>
</evidence>
<evidence type="ECO:0000259" key="6">
    <source>
        <dbReference type="SMART" id="SM00505"/>
    </source>
</evidence>
<name>A0A5N5GWC8_9ROSA</name>
<keyword evidence="2" id="KW-0295">Fungicide</keyword>
<dbReference type="InterPro" id="IPR003614">
    <property type="entry name" value="Knottins"/>
</dbReference>
<dbReference type="InterPro" id="IPR036574">
    <property type="entry name" value="Scorpion_toxin-like_sf"/>
</dbReference>
<evidence type="ECO:0000256" key="1">
    <source>
        <dbReference type="ARBA" id="ARBA00022529"/>
    </source>
</evidence>
<dbReference type="PANTHER" id="PTHR33147">
    <property type="entry name" value="DEFENSIN-LIKE PROTEIN 1"/>
    <property type="match status" value="1"/>
</dbReference>
<dbReference type="GO" id="GO:0031640">
    <property type="term" value="P:killing of cells of another organism"/>
    <property type="evidence" value="ECO:0007669"/>
    <property type="project" value="UniProtKB-KW"/>
</dbReference>
<dbReference type="EMBL" id="SMOL01000401">
    <property type="protein sequence ID" value="KAB2619588.1"/>
    <property type="molecule type" value="Genomic_DNA"/>
</dbReference>
<dbReference type="Pfam" id="PF00304">
    <property type="entry name" value="Gamma-thionin"/>
    <property type="match status" value="1"/>
</dbReference>
<dbReference type="Gene3D" id="3.30.30.10">
    <property type="entry name" value="Knottin, scorpion toxin-like"/>
    <property type="match status" value="1"/>
</dbReference>
<feature type="domain" description="Knottins-like" evidence="6">
    <location>
        <begin position="34"/>
        <end position="82"/>
    </location>
</feature>
<dbReference type="SMART" id="SM00505">
    <property type="entry name" value="Knot1"/>
    <property type="match status" value="1"/>
</dbReference>
<reference evidence="7 8" key="1">
    <citation type="submission" date="2019-09" db="EMBL/GenBank/DDBJ databases">
        <authorList>
            <person name="Ou C."/>
        </authorList>
    </citation>
    <scope>NUCLEOTIDE SEQUENCE [LARGE SCALE GENOMIC DNA]</scope>
    <source>
        <strain evidence="7">S2</strain>
        <tissue evidence="7">Leaf</tissue>
    </source>
</reference>
<accession>A0A5N5GWC8</accession>
<dbReference type="CDD" id="cd00107">
    <property type="entry name" value="Knot1"/>
    <property type="match status" value="1"/>
</dbReference>
<reference evidence="8" key="2">
    <citation type="submission" date="2019-10" db="EMBL/GenBank/DDBJ databases">
        <title>A de novo genome assembly of a pear dwarfing rootstock.</title>
        <authorList>
            <person name="Wang F."/>
            <person name="Wang J."/>
            <person name="Li S."/>
            <person name="Zhang Y."/>
            <person name="Fang M."/>
            <person name="Ma L."/>
            <person name="Zhao Y."/>
            <person name="Jiang S."/>
        </authorList>
    </citation>
    <scope>NUCLEOTIDE SEQUENCE [LARGE SCALE GENOMIC DNA]</scope>
</reference>
<proteinExistence type="predicted"/>
<feature type="signal peptide" evidence="5">
    <location>
        <begin position="1"/>
        <end position="32"/>
    </location>
</feature>
<evidence type="ECO:0000256" key="2">
    <source>
        <dbReference type="ARBA" id="ARBA00022577"/>
    </source>
</evidence>
<gene>
    <name evidence="7" type="ORF">D8674_015457</name>
</gene>
<reference evidence="7 8" key="3">
    <citation type="submission" date="2019-11" db="EMBL/GenBank/DDBJ databases">
        <title>A de novo genome assembly of a pear dwarfing rootstock.</title>
        <authorList>
            <person name="Wang F."/>
            <person name="Wang J."/>
            <person name="Li S."/>
            <person name="Zhang Y."/>
            <person name="Fang M."/>
            <person name="Ma L."/>
            <person name="Zhao Y."/>
            <person name="Jiang S."/>
        </authorList>
    </citation>
    <scope>NUCLEOTIDE SEQUENCE [LARGE SCALE GENOMIC DNA]</scope>
    <source>
        <strain evidence="7">S2</strain>
        <tissue evidence="7">Leaf</tissue>
    </source>
</reference>
<sequence>MAKLLSRLSIPLIVFVFLLILLASTEVAMVEARICQRRSKTWSGFCANTRNCNRQCTNWEGALHGACHAQFPGVACFCYFRC</sequence>
<dbReference type="AlphaFoldDB" id="A0A5N5GWC8"/>
<protein>
    <submittedName>
        <fullName evidence="7">Defensin-like protein 19</fullName>
    </submittedName>
</protein>
<evidence type="ECO:0000256" key="5">
    <source>
        <dbReference type="SAM" id="SignalP"/>
    </source>
</evidence>
<evidence type="ECO:0000256" key="3">
    <source>
        <dbReference type="ARBA" id="ARBA00022729"/>
    </source>
</evidence>
<keyword evidence="1" id="KW-0929">Antimicrobial</keyword>
<organism evidence="7 8">
    <name type="scientific">Pyrus ussuriensis x Pyrus communis</name>
    <dbReference type="NCBI Taxonomy" id="2448454"/>
    <lineage>
        <taxon>Eukaryota</taxon>
        <taxon>Viridiplantae</taxon>
        <taxon>Streptophyta</taxon>
        <taxon>Embryophyta</taxon>
        <taxon>Tracheophyta</taxon>
        <taxon>Spermatophyta</taxon>
        <taxon>Magnoliopsida</taxon>
        <taxon>eudicotyledons</taxon>
        <taxon>Gunneridae</taxon>
        <taxon>Pentapetalae</taxon>
        <taxon>rosids</taxon>
        <taxon>fabids</taxon>
        <taxon>Rosales</taxon>
        <taxon>Rosaceae</taxon>
        <taxon>Amygdaloideae</taxon>
        <taxon>Maleae</taxon>
        <taxon>Pyrus</taxon>
    </lineage>
</organism>
<dbReference type="OrthoDB" id="1146736at2759"/>
<dbReference type="Proteomes" id="UP000327157">
    <property type="component" value="Chromosome 15"/>
</dbReference>